<evidence type="ECO:0000259" key="1">
    <source>
        <dbReference type="Pfam" id="PF17295"/>
    </source>
</evidence>
<evidence type="ECO:0000313" key="3">
    <source>
        <dbReference type="Proteomes" id="UP001519921"/>
    </source>
</evidence>
<protein>
    <submittedName>
        <fullName evidence="2">DUF5348 domain-containing protein</fullName>
    </submittedName>
</protein>
<evidence type="ECO:0000313" key="2">
    <source>
        <dbReference type="EMBL" id="MBW6408793.1"/>
    </source>
</evidence>
<comment type="caution">
    <text evidence="2">The sequence shown here is derived from an EMBL/GenBank/DDBJ whole genome shotgun (WGS) entry which is preliminary data.</text>
</comment>
<dbReference type="RefSeq" id="WP_219777848.1">
    <property type="nucleotide sequence ID" value="NZ_JAHXPT010000001.1"/>
</dbReference>
<dbReference type="EMBL" id="JAHXPT010000001">
    <property type="protein sequence ID" value="MBW6408793.1"/>
    <property type="molecule type" value="Genomic_DNA"/>
</dbReference>
<dbReference type="Proteomes" id="UP001519921">
    <property type="component" value="Unassembled WGS sequence"/>
</dbReference>
<reference evidence="2 3" key="1">
    <citation type="submission" date="2021-07" db="EMBL/GenBank/DDBJ databases">
        <title>Clostridium weizhouense sp. nov., an anaerobic bacterium isolated from activated sludge of Petroleum wastewater.</title>
        <authorList>
            <person name="Li Q."/>
        </authorList>
    </citation>
    <scope>NUCLEOTIDE SEQUENCE [LARGE SCALE GENOMIC DNA]</scope>
    <source>
        <strain evidence="2 3">YB-6</strain>
    </source>
</reference>
<sequence>MKSGILKHNKSGRYEIDNSVYFTSGDSIEIFKDNEWIKGRIEYSHDELDYYFINESKGLYIYFLTGLKARCN</sequence>
<dbReference type="InterPro" id="IPR035255">
    <property type="entry name" value="DUF5348"/>
</dbReference>
<dbReference type="Pfam" id="PF17295">
    <property type="entry name" value="DUF5348"/>
    <property type="match status" value="1"/>
</dbReference>
<proteinExistence type="predicted"/>
<keyword evidence="3" id="KW-1185">Reference proteome</keyword>
<gene>
    <name evidence="2" type="ORF">KYD98_01650</name>
</gene>
<organism evidence="2 3">
    <name type="scientific">Clostridium weizhouense</name>
    <dbReference type="NCBI Taxonomy" id="2859781"/>
    <lineage>
        <taxon>Bacteria</taxon>
        <taxon>Bacillati</taxon>
        <taxon>Bacillota</taxon>
        <taxon>Clostridia</taxon>
        <taxon>Eubacteriales</taxon>
        <taxon>Clostridiaceae</taxon>
        <taxon>Clostridium</taxon>
    </lineage>
</organism>
<name>A0ABS7AL16_9CLOT</name>
<accession>A0ABS7AL16</accession>
<feature type="domain" description="DUF5348" evidence="1">
    <location>
        <begin position="6"/>
        <end position="70"/>
    </location>
</feature>
<dbReference type="Gene3D" id="2.40.10.390">
    <property type="match status" value="1"/>
</dbReference>